<dbReference type="InterPro" id="IPR036875">
    <property type="entry name" value="Znf_CCHC_sf"/>
</dbReference>
<dbReference type="EMBL" id="BR001405">
    <property type="protein sequence ID" value="FAA01218.1"/>
    <property type="molecule type" value="Genomic_DNA"/>
</dbReference>
<evidence type="ECO:0000259" key="5">
    <source>
        <dbReference type="PROSITE" id="PS50158"/>
    </source>
</evidence>
<dbReference type="GO" id="GO:0003676">
    <property type="term" value="F:nucleic acid binding"/>
    <property type="evidence" value="ECO:0007669"/>
    <property type="project" value="InterPro"/>
</dbReference>
<dbReference type="Pfam" id="PF00098">
    <property type="entry name" value="zf-CCHC"/>
    <property type="match status" value="1"/>
</dbReference>
<evidence type="ECO:0000256" key="2">
    <source>
        <dbReference type="PROSITE-ProRule" id="PRU00047"/>
    </source>
</evidence>
<dbReference type="Pfam" id="PF22909">
    <property type="entry name" value="Caulimovir_coat_dom"/>
    <property type="match status" value="1"/>
</dbReference>
<evidence type="ECO:0000256" key="3">
    <source>
        <dbReference type="SAM" id="Coils"/>
    </source>
</evidence>
<dbReference type="CDD" id="cd00303">
    <property type="entry name" value="retropepsin_like"/>
    <property type="match status" value="1"/>
</dbReference>
<keyword evidence="1" id="KW-0378">Hydrolase</keyword>
<dbReference type="PROSITE" id="PS50158">
    <property type="entry name" value="ZF_CCHC"/>
    <property type="match status" value="1"/>
</dbReference>
<feature type="compositionally biased region" description="Basic residues" evidence="4">
    <location>
        <begin position="914"/>
        <end position="924"/>
    </location>
</feature>
<feature type="region of interest" description="Disordered" evidence="4">
    <location>
        <begin position="896"/>
        <end position="924"/>
    </location>
</feature>
<name>A0A224QTD1_SORBI</name>
<dbReference type="InterPro" id="IPR056648">
    <property type="entry name" value="DUF7746"/>
</dbReference>
<dbReference type="InterPro" id="IPR021109">
    <property type="entry name" value="Peptidase_aspartic_dom_sf"/>
</dbReference>
<dbReference type="SUPFAM" id="SSF50630">
    <property type="entry name" value="Acid proteases"/>
    <property type="match status" value="1"/>
</dbReference>
<keyword evidence="2" id="KW-0863">Zinc-finger</keyword>
<feature type="region of interest" description="Disordered" evidence="4">
    <location>
        <begin position="1412"/>
        <end position="1436"/>
    </location>
</feature>
<organism evidence="6">
    <name type="scientific">Sorghum bicolor</name>
    <name type="common">Sorghum</name>
    <name type="synonym">Sorghum vulgare</name>
    <dbReference type="NCBI Taxonomy" id="4558"/>
    <lineage>
        <taxon>Eukaryota</taxon>
        <taxon>Viridiplantae</taxon>
        <taxon>Streptophyta</taxon>
        <taxon>Embryophyta</taxon>
        <taxon>Tracheophyta</taxon>
        <taxon>Spermatophyta</taxon>
        <taxon>Magnoliopsida</taxon>
        <taxon>Liliopsida</taxon>
        <taxon>Poales</taxon>
        <taxon>Poaceae</taxon>
        <taxon>PACMAD clade</taxon>
        <taxon>Panicoideae</taxon>
        <taxon>Andropogonodae</taxon>
        <taxon>Andropogoneae</taxon>
        <taxon>Sorghinae</taxon>
        <taxon>Sorghum</taxon>
    </lineage>
</organism>
<dbReference type="InterPro" id="IPR018061">
    <property type="entry name" value="Retropepsins"/>
</dbReference>
<dbReference type="Pfam" id="PF00077">
    <property type="entry name" value="RVP"/>
    <property type="match status" value="1"/>
</dbReference>
<dbReference type="PANTHER" id="PTHR33054">
    <property type="entry name" value="CCHC-TYPE DOMAIN-CONTAINING PROTEIN"/>
    <property type="match status" value="1"/>
</dbReference>
<feature type="compositionally biased region" description="Basic and acidic residues" evidence="4">
    <location>
        <begin position="1412"/>
        <end position="1421"/>
    </location>
</feature>
<evidence type="ECO:0000313" key="6">
    <source>
        <dbReference type="EMBL" id="FAA01218.1"/>
    </source>
</evidence>
<dbReference type="GO" id="GO:0008270">
    <property type="term" value="F:zinc ion binding"/>
    <property type="evidence" value="ECO:0007669"/>
    <property type="project" value="UniProtKB-KW"/>
</dbReference>
<evidence type="ECO:0000256" key="4">
    <source>
        <dbReference type="SAM" id="MobiDB-lite"/>
    </source>
</evidence>
<dbReference type="SMART" id="SM00343">
    <property type="entry name" value="ZnF_C2HC"/>
    <property type="match status" value="1"/>
</dbReference>
<dbReference type="SUPFAM" id="SSF57756">
    <property type="entry name" value="Retrovirus zinc finger-like domains"/>
    <property type="match status" value="1"/>
</dbReference>
<accession>A0A224QTD1</accession>
<sequence>MSWLVRTLSASDRSEASCSSDRSVKTMSVKNASSICFEDIEKSIANWKIPKINIREIYHVGTFSLRSDYFIKTIEKTCRINTMHETLHLLSEREINDIRAKPQYHYLHFGLVQVAIRSLTRKGLNVSILACLRDCRNKRFQDSLLGMVEASLSNGPVFFNTFPDFSVSLSDPNINKALTLNLQTSGFDLEPGSENISVTYRIYYKAMTSLAPCAKQYTPKGLSTLLQANPRNNIITPKALKWEEIRLPEKWTLTQAVEPQTLEQTEIQSISETPDGDVEVAFSSKRKAFVQSRPSVSIDNRPQMKPQNIVYATYEDNSYEPSISDFEINVIETDDPELQTYCYIVREKEFQIDKELLRREIALPKNKAKKERYFKNVDQPFRLKIREVWHKEMIEQKKNIFFFDWYENSQIRHFEEFFKPGSKQKDKIEPESDNEKITMIKKVSKDWKTTSGKQVEAVHPPFEPIQLEAKGESIKACPLKNISRATYAEPIKVEHIGHLVEQQNYSNISLHALGQQTERIEAILTDGTKPNKSEVKVNLPSSSHSEVPQTQIVIPPFVPQMASSNFKLGKQKAMGSSVSEELINELSNKLGNLKVNKNINQITDGESKDVINKIKTFKTTTQTAMTRNYYPRPTYADLQFEELPHIANMTCFNGKEIVEWNLDGFVEYQIFTMCHQMVMYANACIANGNKEKEAAHMIVIGFSGQLRGWWDHYLSETQRKSIIEAVKIDENGRPIVLTNDQGQSLGSVSDAISTLLYNIVYHFAGNYQDIYEKNREQLISLRCKTMTDFRWYKDSFLSKLYTLPDPNQDFWKEKYISGLPPLFAEKVRNSLRKEGEGSINYQNLDIGKITQKIQLVGAELCNDLKIKEQLKKQRAIGKKELGEFCYQFGFQDPFESQRRRSHRDHKRNYDDNKKAKHPMRRRHKKKYDTGNVFKNFKKEHKANDLVCFNCGQKGHKSSNCFKSKVKQEIQALLESDSEDIKGRLGEILNHIQSDDSSEDNTEINCCENNECSCYEQGTSENESDENVLVLTDLEQFVLDTFDTVQDPEEKEIILEKFLSRVKNNKDKLVNEIQKKKYCSADEVFQRVEDLKRKNKQLSLDDLSKEYNFIKEELIDLKRRIQILELHKKNDHGEKLIEREPPDDELIGSIERYFKQKWYTELSYEFYDGHKFTYNTLLDSGADVNCIRQDIIPSRYFIKSTHKIHSAEGHLLKVNYKIPEVNICIENIRIKASFVLVENLKQDVILGTPFLSSIRPFMVTNEGIQFHLDGTKIEISFLSKPEKIRLNQISEESINSISSDDSTGVRFQKGKILHDSSLTKRILLMQQKLEMAPLLKYKHLMRMSTWRLPILPDGDRDRFNHNFEINDLQQGLLNLLWQVKTKKDKAHALNGLAYYFRSMGKIPCIQDNLSDHQKRSSKLSDDDHLEEGSSNLSDSLLMPGERFPKLYDQNDPNSKLLNHKVCDSETKSSEIFRSPPDDTFPQKDKMSHAKVKNTKDASTQIESILDNPSHHQNYTTIDETNLAPLKRHKPGSLPISTPYELLVPKLSFKTEQALSILSQDCINLIWEKYQQRHMNVFHGLQDYFLDLYTGKDTHKGISIKIHAFPFLHLDDKLIIQPRHKYIILRADINLKYFRSLQTYSAEDISLQTIIDQGLVHAVYGSMEEILHSDLGIAIKEACKKLYHLKGRFKIMFYSSPPRFTPPLRPATHDVYINKGCYHFPSNTYYDLGQEYEELLSKDTNHDNWRIFNEAKELEENIRFDPTYHMVFQNKIMRVFLPEPHGSFGPITRCVGRLIKPDYGKETQLRKEYREFMAWQDMWQPDEIDGTEAAPMIDYDEED</sequence>
<feature type="domain" description="CCHC-type" evidence="5">
    <location>
        <begin position="947"/>
        <end position="960"/>
    </location>
</feature>
<feature type="region of interest" description="Disordered" evidence="4">
    <location>
        <begin position="1466"/>
        <end position="1488"/>
    </location>
</feature>
<keyword evidence="2" id="KW-0862">Zinc</keyword>
<evidence type="ECO:0000256" key="1">
    <source>
        <dbReference type="ARBA" id="ARBA00022801"/>
    </source>
</evidence>
<dbReference type="InterPro" id="IPR001878">
    <property type="entry name" value="Znf_CCHC"/>
</dbReference>
<dbReference type="Pfam" id="PF01107">
    <property type="entry name" value="MP"/>
    <property type="match status" value="1"/>
</dbReference>
<dbReference type="Pfam" id="PF24496">
    <property type="entry name" value="DUF7588"/>
    <property type="match status" value="1"/>
</dbReference>
<proteinExistence type="predicted"/>
<dbReference type="Pfam" id="PF24925">
    <property type="entry name" value="DUF7746"/>
    <property type="match status" value="1"/>
</dbReference>
<feature type="coiled-coil region" evidence="3">
    <location>
        <begin position="1080"/>
        <end position="1126"/>
    </location>
</feature>
<dbReference type="PANTHER" id="PTHR33054:SF9">
    <property type="entry name" value="CCHC-TYPE DOMAIN-CONTAINING PROTEIN"/>
    <property type="match status" value="1"/>
</dbReference>
<keyword evidence="2" id="KW-0479">Metal-binding</keyword>
<dbReference type="Gene3D" id="2.40.70.10">
    <property type="entry name" value="Acid Proteases"/>
    <property type="match status" value="1"/>
</dbReference>
<keyword evidence="3" id="KW-0175">Coiled coil</keyword>
<gene>
    <name evidence="6" type="primary">ORF</name>
</gene>
<reference evidence="6" key="1">
    <citation type="journal article" date="2017" name="PLoS Pathog.">
        <title>Genomic fossils reveal adaptation of non-autonomous pararetroviruses driven by concerted evolution of noncoding regulatory sequences.</title>
        <authorList>
            <person name="Chen S."/>
            <person name="Zheng H."/>
            <person name="Kishima Y."/>
        </authorList>
    </citation>
    <scope>NUCLEOTIDE SEQUENCE</scope>
</reference>
<dbReference type="InterPro" id="IPR056010">
    <property type="entry name" value="DUF7588"/>
</dbReference>
<protein>
    <submittedName>
        <fullName evidence="6">Polyprotein</fullName>
    </submittedName>
</protein>
<dbReference type="InterPro" id="IPR028919">
    <property type="entry name" value="Viral_movement"/>
</dbReference>
<dbReference type="GO" id="GO:0016787">
    <property type="term" value="F:hydrolase activity"/>
    <property type="evidence" value="ECO:0007669"/>
    <property type="project" value="UniProtKB-KW"/>
</dbReference>